<evidence type="ECO:0000259" key="2">
    <source>
        <dbReference type="Pfam" id="PF00156"/>
    </source>
</evidence>
<dbReference type="CDD" id="cd06223">
    <property type="entry name" value="PRTases_typeI"/>
    <property type="match status" value="1"/>
</dbReference>
<sequence length="241" mass="26197">MLSALTRLLPFQCAFCRTWPSWSRPAGVCGVCADCLHSFGGARPRCPRCALPTPVPGQHCGACLRHPPALAHCFAAVDYAYPWQAAIGQFKFQHQPAWARTMADICLQQADARALVRAADRIVPVPLARARLQERGYNQAWELAKALARRSGQRHKLDVRLVLRQPGAAPQVGQGRAARLRNLRQAFVLAEDTPPLHGQGILLVDDVMTTGATLQALAMRLQAAGASRVDGLVFARTEAPS</sequence>
<dbReference type="Gene3D" id="3.40.50.2020">
    <property type="match status" value="1"/>
</dbReference>
<dbReference type="InterPro" id="IPR029057">
    <property type="entry name" value="PRTase-like"/>
</dbReference>
<comment type="similarity">
    <text evidence="1">Belongs to the ComF/GntX family.</text>
</comment>
<dbReference type="OrthoDB" id="9793412at2"/>
<comment type="caution">
    <text evidence="3">The sequence shown here is derived from an EMBL/GenBank/DDBJ whole genome shotgun (WGS) entry which is preliminary data.</text>
</comment>
<dbReference type="EMBL" id="RDQO01000003">
    <property type="protein sequence ID" value="RMX05777.1"/>
    <property type="molecule type" value="Genomic_DNA"/>
</dbReference>
<dbReference type="Proteomes" id="UP000278006">
    <property type="component" value="Unassembled WGS sequence"/>
</dbReference>
<dbReference type="InterPro" id="IPR000836">
    <property type="entry name" value="PRTase_dom"/>
</dbReference>
<organism evidence="3 4">
    <name type="scientific">Corticibacter populi</name>
    <dbReference type="NCBI Taxonomy" id="1550736"/>
    <lineage>
        <taxon>Bacteria</taxon>
        <taxon>Pseudomonadati</taxon>
        <taxon>Pseudomonadota</taxon>
        <taxon>Betaproteobacteria</taxon>
        <taxon>Burkholderiales</taxon>
        <taxon>Comamonadaceae</taxon>
        <taxon>Corticibacter</taxon>
    </lineage>
</organism>
<reference evidence="3 4" key="1">
    <citation type="submission" date="2018-10" db="EMBL/GenBank/DDBJ databases">
        <title>Draft genome of Cortibacter populi DSM10536.</title>
        <authorList>
            <person name="Bernier A.-M."/>
            <person name="Bernard K."/>
        </authorList>
    </citation>
    <scope>NUCLEOTIDE SEQUENCE [LARGE SCALE GENOMIC DNA]</scope>
    <source>
        <strain evidence="3 4">DSM 105136</strain>
    </source>
</reference>
<evidence type="ECO:0000256" key="1">
    <source>
        <dbReference type="ARBA" id="ARBA00008007"/>
    </source>
</evidence>
<evidence type="ECO:0000313" key="4">
    <source>
        <dbReference type="Proteomes" id="UP000278006"/>
    </source>
</evidence>
<feature type="domain" description="Phosphoribosyltransferase" evidence="2">
    <location>
        <begin position="143"/>
        <end position="234"/>
    </location>
</feature>
<evidence type="ECO:0000313" key="3">
    <source>
        <dbReference type="EMBL" id="RMX05777.1"/>
    </source>
</evidence>
<accession>A0A3M6QRW9</accession>
<keyword evidence="4" id="KW-1185">Reference proteome</keyword>
<protein>
    <submittedName>
        <fullName evidence="3">ComF family protein</fullName>
    </submittedName>
</protein>
<gene>
    <name evidence="3" type="ORF">D8I35_11470</name>
</gene>
<dbReference type="InterPro" id="IPR051910">
    <property type="entry name" value="ComF/GntX_DNA_util-trans"/>
</dbReference>
<proteinExistence type="inferred from homology"/>
<dbReference type="Pfam" id="PF00156">
    <property type="entry name" value="Pribosyltran"/>
    <property type="match status" value="1"/>
</dbReference>
<name>A0A3M6QRW9_9BURK</name>
<dbReference type="AlphaFoldDB" id="A0A3M6QRW9"/>
<dbReference type="PANTHER" id="PTHR47505">
    <property type="entry name" value="DNA UTILIZATION PROTEIN YHGH"/>
    <property type="match status" value="1"/>
</dbReference>
<dbReference type="SUPFAM" id="SSF53271">
    <property type="entry name" value="PRTase-like"/>
    <property type="match status" value="1"/>
</dbReference>
<dbReference type="PANTHER" id="PTHR47505:SF1">
    <property type="entry name" value="DNA UTILIZATION PROTEIN YHGH"/>
    <property type="match status" value="1"/>
</dbReference>